<feature type="compositionally biased region" description="Low complexity" evidence="2">
    <location>
        <begin position="154"/>
        <end position="170"/>
    </location>
</feature>
<accession>A0ABN9A4X7</accession>
<evidence type="ECO:0000256" key="1">
    <source>
        <dbReference type="ARBA" id="ARBA00010954"/>
    </source>
</evidence>
<dbReference type="Pfam" id="PF05794">
    <property type="entry name" value="Tcp11"/>
    <property type="match status" value="1"/>
</dbReference>
<evidence type="ECO:0000256" key="2">
    <source>
        <dbReference type="SAM" id="MobiDB-lite"/>
    </source>
</evidence>
<comment type="similarity">
    <text evidence="1">Belongs to the TCP11 family.</text>
</comment>
<evidence type="ECO:0000313" key="3">
    <source>
        <dbReference type="EMBL" id="CAI9180823.1"/>
    </source>
</evidence>
<dbReference type="InterPro" id="IPR008862">
    <property type="entry name" value="Tcp11"/>
</dbReference>
<dbReference type="PANTHER" id="PTHR12832:SF21">
    <property type="entry name" value="T-COMPLEX PROTEIN 11 X-LINKED PROTEIN 1-RELATED"/>
    <property type="match status" value="1"/>
</dbReference>
<protein>
    <recommendedName>
        <fullName evidence="5">T-complex 11-like 2</fullName>
    </recommendedName>
</protein>
<name>A0ABN9A4X7_RANTA</name>
<feature type="region of interest" description="Disordered" evidence="2">
    <location>
        <begin position="151"/>
        <end position="170"/>
    </location>
</feature>
<dbReference type="Proteomes" id="UP001176941">
    <property type="component" value="Chromosome X"/>
</dbReference>
<dbReference type="EMBL" id="OX460343">
    <property type="protein sequence ID" value="CAI9180823.1"/>
    <property type="molecule type" value="Genomic_DNA"/>
</dbReference>
<proteinExistence type="inferred from homology"/>
<reference evidence="3" key="1">
    <citation type="submission" date="2023-04" db="EMBL/GenBank/DDBJ databases">
        <authorList>
            <consortium name="ELIXIR-Norway"/>
        </authorList>
    </citation>
    <scope>NUCLEOTIDE SEQUENCE [LARGE SCALE GENOMIC DNA]</scope>
</reference>
<feature type="region of interest" description="Disordered" evidence="2">
    <location>
        <begin position="392"/>
        <end position="411"/>
    </location>
</feature>
<evidence type="ECO:0000313" key="4">
    <source>
        <dbReference type="Proteomes" id="UP001176941"/>
    </source>
</evidence>
<keyword evidence="4" id="KW-1185">Reference proteome</keyword>
<organism evidence="3 4">
    <name type="scientific">Rangifer tarandus platyrhynchus</name>
    <name type="common">Svalbard reindeer</name>
    <dbReference type="NCBI Taxonomy" id="3082113"/>
    <lineage>
        <taxon>Eukaryota</taxon>
        <taxon>Metazoa</taxon>
        <taxon>Chordata</taxon>
        <taxon>Craniata</taxon>
        <taxon>Vertebrata</taxon>
        <taxon>Euteleostomi</taxon>
        <taxon>Mammalia</taxon>
        <taxon>Eutheria</taxon>
        <taxon>Laurasiatheria</taxon>
        <taxon>Artiodactyla</taxon>
        <taxon>Ruminantia</taxon>
        <taxon>Pecora</taxon>
        <taxon>Cervidae</taxon>
        <taxon>Odocoileinae</taxon>
        <taxon>Rangifer</taxon>
    </lineage>
</organism>
<dbReference type="PANTHER" id="PTHR12832">
    <property type="entry name" value="TESTIS-SPECIFIC PROTEIN PBS13 T-COMPLEX 11"/>
    <property type="match status" value="1"/>
</dbReference>
<evidence type="ECO:0008006" key="5">
    <source>
        <dbReference type="Google" id="ProtNLM"/>
    </source>
</evidence>
<sequence length="638" mass="70234">MEDSVLPPNSLEGRIMETMYKAFWDHLKVQLSSTPADFTSALELLKEVKEILLSLLLPRQNSLRDEIEEALDIDLLKQEAEHGALDLLRGIFHVLSLMKMDMVNYTIQSLRPYLKEHSILYERAKFQELLNKQPNLLDCTTKWLTKTALDLTTPPSSSPDSPSSSIVARSSPNWAVDNPQLPSSTMVLYQGYLNLLLWDLDSKEFPETLLMDRIRLRDMESQLKQLAILASVLLVARSFSGSALFSLTEFVNKLKHITKALMEEFNSRPEEAMVSVSEQVSQKIHERLKDMGLTALTSEKKASLRGQLQNIAKKENCVRSIIDQRIHLFLKGCLVRGMQESLLDFPVGLILIKRELTKLGWKFFNLMRHNQQVFSPYYDEILKDIIPSAQAQETEVESDSARPQSGNRDPGERAKIILLSGRMSPSASPCPLRLGPPFRRSSSFLPSRRVALLACDPLLIGVSLLPSVAGTVPETWAAVDQHPEIPSHGPIAPKPEACVPPAVADGAWWSKSGGSQGALSLRFAASLFEGDSRPASRDVVSGVSLPPDLTATSFEVRSEGSVGPSTPTVLRLRGQLRHLLPPPPPPLVTHQRVASCASGTEPQGYAAWLRLLPCGGGLPACSPAPLLALCASGLSSIS</sequence>
<gene>
    <name evidence="3" type="ORF">MRATA1EN1_LOCUS29785</name>
</gene>